<organism evidence="6 7">
    <name type="scientific">Jatrophihabitans lederbergiae</name>
    <dbReference type="NCBI Taxonomy" id="3075547"/>
    <lineage>
        <taxon>Bacteria</taxon>
        <taxon>Bacillati</taxon>
        <taxon>Actinomycetota</taxon>
        <taxon>Actinomycetes</taxon>
        <taxon>Jatrophihabitantales</taxon>
        <taxon>Jatrophihabitantaceae</taxon>
        <taxon>Jatrophihabitans</taxon>
    </lineage>
</organism>
<dbReference type="PANTHER" id="PTHR42790:SF19">
    <property type="entry name" value="KYNURENINE_ALPHA-AMINOADIPATE AMINOTRANSFERASE, MITOCHONDRIAL"/>
    <property type="match status" value="1"/>
</dbReference>
<dbReference type="InterPro" id="IPR015422">
    <property type="entry name" value="PyrdxlP-dep_Trfase_small"/>
</dbReference>
<evidence type="ECO:0000256" key="1">
    <source>
        <dbReference type="ARBA" id="ARBA00001933"/>
    </source>
</evidence>
<comment type="caution">
    <text evidence="6">The sequence shown here is derived from an EMBL/GenBank/DDBJ whole genome shotgun (WGS) entry which is preliminary data.</text>
</comment>
<dbReference type="CDD" id="cd00609">
    <property type="entry name" value="AAT_like"/>
    <property type="match status" value="1"/>
</dbReference>
<dbReference type="RefSeq" id="WP_311423761.1">
    <property type="nucleotide sequence ID" value="NZ_JAVREH010000020.1"/>
</dbReference>
<sequence>MPSTDPDPASALAPNVSSGWGTRLAKRTAGSDGFLTGILALANAHGVINFSGGFPAPELFPTETLGAIVDDLLSTDAAVALQYAPSDGIASTREAIADYLQSAEGQRPATGELMITSGGIDAVTLIAKSMLDPGDVVAVEEPTYLGAVSGFLSFEPVLHGVPMDEHGLDVDALAALIERGIVPKMLYTIPEYQNPSGLTLNAVRRTALVELCRAHRILIIEDVAYRELGFYDEKLPSLWSSAPDVVLQIGTFSKTFFPGVRLGWAAGPAEIVAQLVVAKQNSDQCSGALGQRLVEQFLRGGHLPAQLERERALYRGRGEAMAAALERHLPRPATWTVPRGGFFSWVRVPGVDTVDLAVAARAVDVAFVPGSPFFARSAQHDYLRLSFSRAQLPEIDEGIARLGRAIDHARRSAPASQETTA</sequence>
<evidence type="ECO:0000313" key="7">
    <source>
        <dbReference type="Proteomes" id="UP001183176"/>
    </source>
</evidence>
<dbReference type="Pfam" id="PF00155">
    <property type="entry name" value="Aminotran_1_2"/>
    <property type="match status" value="1"/>
</dbReference>
<dbReference type="InterPro" id="IPR015424">
    <property type="entry name" value="PyrdxlP-dep_Trfase"/>
</dbReference>
<feature type="domain" description="Aminotransferase class I/classII large" evidence="5">
    <location>
        <begin position="76"/>
        <end position="401"/>
    </location>
</feature>
<protein>
    <submittedName>
        <fullName evidence="6">PLP-dependent aminotransferase family protein</fullName>
    </submittedName>
</protein>
<dbReference type="InterPro" id="IPR004839">
    <property type="entry name" value="Aminotransferase_I/II_large"/>
</dbReference>
<keyword evidence="3" id="KW-0808">Transferase</keyword>
<reference evidence="7" key="1">
    <citation type="submission" date="2023-07" db="EMBL/GenBank/DDBJ databases">
        <title>30 novel species of actinomycetes from the DSMZ collection.</title>
        <authorList>
            <person name="Nouioui I."/>
        </authorList>
    </citation>
    <scope>NUCLEOTIDE SEQUENCE [LARGE SCALE GENOMIC DNA]</scope>
    <source>
        <strain evidence="7">DSM 44399</strain>
    </source>
</reference>
<proteinExistence type="predicted"/>
<dbReference type="Gene3D" id="3.90.1150.10">
    <property type="entry name" value="Aspartate Aminotransferase, domain 1"/>
    <property type="match status" value="1"/>
</dbReference>
<name>A0ABU2JCX9_9ACTN</name>
<dbReference type="Proteomes" id="UP001183176">
    <property type="component" value="Unassembled WGS sequence"/>
</dbReference>
<gene>
    <name evidence="6" type="ORF">RM423_14545</name>
</gene>
<accession>A0ABU2JCX9</accession>
<dbReference type="Gene3D" id="3.40.640.10">
    <property type="entry name" value="Type I PLP-dependent aspartate aminotransferase-like (Major domain)"/>
    <property type="match status" value="1"/>
</dbReference>
<dbReference type="GO" id="GO:0008483">
    <property type="term" value="F:transaminase activity"/>
    <property type="evidence" value="ECO:0007669"/>
    <property type="project" value="UniProtKB-KW"/>
</dbReference>
<dbReference type="SUPFAM" id="SSF53383">
    <property type="entry name" value="PLP-dependent transferases"/>
    <property type="match status" value="1"/>
</dbReference>
<dbReference type="InterPro" id="IPR015421">
    <property type="entry name" value="PyrdxlP-dep_Trfase_major"/>
</dbReference>
<dbReference type="PANTHER" id="PTHR42790">
    <property type="entry name" value="AMINOTRANSFERASE"/>
    <property type="match status" value="1"/>
</dbReference>
<keyword evidence="2 6" id="KW-0032">Aminotransferase</keyword>
<dbReference type="EMBL" id="JAVREH010000020">
    <property type="protein sequence ID" value="MDT0262611.1"/>
    <property type="molecule type" value="Genomic_DNA"/>
</dbReference>
<dbReference type="InterPro" id="IPR050859">
    <property type="entry name" value="Class-I_PLP-dep_aminotransf"/>
</dbReference>
<evidence type="ECO:0000259" key="5">
    <source>
        <dbReference type="Pfam" id="PF00155"/>
    </source>
</evidence>
<evidence type="ECO:0000313" key="6">
    <source>
        <dbReference type="EMBL" id="MDT0262611.1"/>
    </source>
</evidence>
<evidence type="ECO:0000256" key="4">
    <source>
        <dbReference type="ARBA" id="ARBA00022898"/>
    </source>
</evidence>
<keyword evidence="4" id="KW-0663">Pyridoxal phosphate</keyword>
<keyword evidence="7" id="KW-1185">Reference proteome</keyword>
<comment type="cofactor">
    <cofactor evidence="1">
        <name>pyridoxal 5'-phosphate</name>
        <dbReference type="ChEBI" id="CHEBI:597326"/>
    </cofactor>
</comment>
<evidence type="ECO:0000256" key="3">
    <source>
        <dbReference type="ARBA" id="ARBA00022679"/>
    </source>
</evidence>
<evidence type="ECO:0000256" key="2">
    <source>
        <dbReference type="ARBA" id="ARBA00022576"/>
    </source>
</evidence>